<comment type="caution">
    <text evidence="1">The sequence shown here is derived from an EMBL/GenBank/DDBJ whole genome shotgun (WGS) entry which is preliminary data.</text>
</comment>
<organism evidence="1 2">
    <name type="scientific">Microbispora triticiradicis</name>
    <dbReference type="NCBI Taxonomy" id="2200763"/>
    <lineage>
        <taxon>Bacteria</taxon>
        <taxon>Bacillati</taxon>
        <taxon>Actinomycetota</taxon>
        <taxon>Actinomycetes</taxon>
        <taxon>Streptosporangiales</taxon>
        <taxon>Streptosporangiaceae</taxon>
        <taxon>Microbispora</taxon>
    </lineage>
</organism>
<feature type="non-terminal residue" evidence="1">
    <location>
        <position position="1"/>
    </location>
</feature>
<sequence>TGTARALRAVARVVPPWRAAAAHRTPWARSLTMCLTLRRTLHRAAWRHRAHGRRVLEGRRLTAAGVRSGRGRLRRATPAGLPRRSGIAVLAVRVVLVGLPGRATTAPRAG</sequence>
<evidence type="ECO:0000313" key="2">
    <source>
        <dbReference type="Proteomes" id="UP000262538"/>
    </source>
</evidence>
<name>A0ABX9LKS1_9ACTN</name>
<keyword evidence="2" id="KW-1185">Reference proteome</keyword>
<protein>
    <submittedName>
        <fullName evidence="1">Uncharacterized protein</fullName>
    </submittedName>
</protein>
<proteinExistence type="predicted"/>
<reference evidence="1 2" key="1">
    <citation type="submission" date="2018-08" db="EMBL/GenBank/DDBJ databases">
        <title>Microbispora. triticiradicis sp. nov., a novel actinomycete isolated from the root of wheat (Triticum aestivum L.)).</title>
        <authorList>
            <person name="Han C."/>
        </authorList>
    </citation>
    <scope>NUCLEOTIDE SEQUENCE [LARGE SCALE GENOMIC DNA]</scope>
    <source>
        <strain evidence="1 2">NEAU-HRDPA2-9</strain>
    </source>
</reference>
<dbReference type="EMBL" id="QFZU02000056">
    <property type="protein sequence ID" value="RGA04545.1"/>
    <property type="molecule type" value="Genomic_DNA"/>
</dbReference>
<accession>A0ABX9LKS1</accession>
<evidence type="ECO:0000313" key="1">
    <source>
        <dbReference type="EMBL" id="RGA04545.1"/>
    </source>
</evidence>
<gene>
    <name evidence="1" type="ORF">DI270_012595</name>
</gene>
<dbReference type="RefSeq" id="WP_165900610.1">
    <property type="nucleotide sequence ID" value="NZ_QFZU02000056.1"/>
</dbReference>
<dbReference type="Proteomes" id="UP000262538">
    <property type="component" value="Unassembled WGS sequence"/>
</dbReference>